<organism evidence="2 3">
    <name type="scientific">Rikenella microfusus</name>
    <dbReference type="NCBI Taxonomy" id="28139"/>
    <lineage>
        <taxon>Bacteria</taxon>
        <taxon>Pseudomonadati</taxon>
        <taxon>Bacteroidota</taxon>
        <taxon>Bacteroidia</taxon>
        <taxon>Bacteroidales</taxon>
        <taxon>Rikenellaceae</taxon>
        <taxon>Rikenella</taxon>
    </lineage>
</organism>
<keyword evidence="2" id="KW-0808">Transferase</keyword>
<dbReference type="PANTHER" id="PTHR43415:SF3">
    <property type="entry name" value="GNAT-FAMILY ACETYLTRANSFERASE"/>
    <property type="match status" value="1"/>
</dbReference>
<keyword evidence="3" id="KW-1185">Reference proteome</keyword>
<dbReference type="STRING" id="880526.GCA_000427365_01933"/>
<dbReference type="SUPFAM" id="SSF55729">
    <property type="entry name" value="Acyl-CoA N-acyltransferases (Nat)"/>
    <property type="match status" value="1"/>
</dbReference>
<dbReference type="Proteomes" id="UP000255233">
    <property type="component" value="Unassembled WGS sequence"/>
</dbReference>
<dbReference type="InterPro" id="IPR000182">
    <property type="entry name" value="GNAT_dom"/>
</dbReference>
<dbReference type="EC" id="2.3.1.57" evidence="2"/>
<proteinExistence type="predicted"/>
<evidence type="ECO:0000313" key="2">
    <source>
        <dbReference type="EMBL" id="SUE34653.1"/>
    </source>
</evidence>
<keyword evidence="2" id="KW-0012">Acyltransferase</keyword>
<accession>A0A379MSZ0</accession>
<sequence length="175" mass="20377">MLQDDRIRLRAMEPDDCEAMYRWENDTSLWTFGDVTRPFSRAVLRDFIADASLDIYHARQLRLVIEPLSWPEAVGCVDLFAFDPLNRRAGVGVLVYEPDMRRKGYAFSALKIVAEYAFGYLELRQLWADIPVSNTASLGLFAKAGFTGDTVRREWVRRHDGTYEDARFVQLFRKW</sequence>
<dbReference type="PROSITE" id="PS51186">
    <property type="entry name" value="GNAT"/>
    <property type="match status" value="1"/>
</dbReference>
<dbReference type="InterPro" id="IPR016181">
    <property type="entry name" value="Acyl_CoA_acyltransferase"/>
</dbReference>
<dbReference type="Pfam" id="PF13302">
    <property type="entry name" value="Acetyltransf_3"/>
    <property type="match status" value="1"/>
</dbReference>
<dbReference type="EMBL" id="UGVL01000001">
    <property type="protein sequence ID" value="SUE34653.1"/>
    <property type="molecule type" value="Genomic_DNA"/>
</dbReference>
<protein>
    <submittedName>
        <fullName evidence="2">Spermidine N(1)-acetyltransferase</fullName>
        <ecNumber evidence="2">2.3.1.57</ecNumber>
    </submittedName>
</protein>
<feature type="domain" description="N-acetyltransferase" evidence="1">
    <location>
        <begin position="7"/>
        <end position="170"/>
    </location>
</feature>
<dbReference type="GO" id="GO:0004145">
    <property type="term" value="F:diamine N-acetyltransferase activity"/>
    <property type="evidence" value="ECO:0007669"/>
    <property type="project" value="UniProtKB-EC"/>
</dbReference>
<gene>
    <name evidence="2" type="primary">speG</name>
    <name evidence="2" type="ORF">NCTC11190_01886</name>
</gene>
<evidence type="ECO:0000259" key="1">
    <source>
        <dbReference type="PROSITE" id="PS51186"/>
    </source>
</evidence>
<dbReference type="Gene3D" id="3.40.630.30">
    <property type="match status" value="1"/>
</dbReference>
<dbReference type="PANTHER" id="PTHR43415">
    <property type="entry name" value="SPERMIDINE N(1)-ACETYLTRANSFERASE"/>
    <property type="match status" value="1"/>
</dbReference>
<dbReference type="AlphaFoldDB" id="A0A379MSZ0"/>
<reference evidence="2 3" key="1">
    <citation type="submission" date="2018-06" db="EMBL/GenBank/DDBJ databases">
        <authorList>
            <consortium name="Pathogen Informatics"/>
            <person name="Doyle S."/>
        </authorList>
    </citation>
    <scope>NUCLEOTIDE SEQUENCE [LARGE SCALE GENOMIC DNA]</scope>
    <source>
        <strain evidence="2 3">NCTC11190</strain>
    </source>
</reference>
<evidence type="ECO:0000313" key="3">
    <source>
        <dbReference type="Proteomes" id="UP000255233"/>
    </source>
</evidence>
<name>A0A379MSZ0_9BACT</name>